<proteinExistence type="predicted"/>
<dbReference type="EMBL" id="BSPC01000015">
    <property type="protein sequence ID" value="GLS19016.1"/>
    <property type="molecule type" value="Genomic_DNA"/>
</dbReference>
<dbReference type="InterPro" id="IPR009387">
    <property type="entry name" value="HigB-2"/>
</dbReference>
<dbReference type="Proteomes" id="UP001156882">
    <property type="component" value="Unassembled WGS sequence"/>
</dbReference>
<evidence type="ECO:0000313" key="2">
    <source>
        <dbReference type="Proteomes" id="UP001156882"/>
    </source>
</evidence>
<dbReference type="Pfam" id="PF06296">
    <property type="entry name" value="RelE"/>
    <property type="match status" value="1"/>
</dbReference>
<dbReference type="PIRSF" id="PIRSF039032">
    <property type="entry name" value="HigB-2"/>
    <property type="match status" value="1"/>
</dbReference>
<keyword evidence="2" id="KW-1185">Reference proteome</keyword>
<accession>A0ABQ6CFA7</accession>
<evidence type="ECO:0000313" key="1">
    <source>
        <dbReference type="EMBL" id="GLS19016.1"/>
    </source>
</evidence>
<name>A0ABQ6CFA7_9HYPH</name>
<sequence length="119" mass="13291">MPPVPTHSIVETTAFTGQARRLEVTAEEMATPYDTYAANPSYGQIVRGTGGLRKGRISKSDTGKSGGYRVFSFFADERDPVFLLWIIDKSEDETLTDAQENAFKRLTSQLKKELRNEGQ</sequence>
<comment type="caution">
    <text evidence="1">The sequence shown here is derived from an EMBL/GenBank/DDBJ whole genome shotgun (WGS) entry which is preliminary data.</text>
</comment>
<organism evidence="1 2">
    <name type="scientific">Labrys miyagiensis</name>
    <dbReference type="NCBI Taxonomy" id="346912"/>
    <lineage>
        <taxon>Bacteria</taxon>
        <taxon>Pseudomonadati</taxon>
        <taxon>Pseudomonadota</taxon>
        <taxon>Alphaproteobacteria</taxon>
        <taxon>Hyphomicrobiales</taxon>
        <taxon>Xanthobacteraceae</taxon>
        <taxon>Labrys</taxon>
    </lineage>
</organism>
<dbReference type="RefSeq" id="WP_284311878.1">
    <property type="nucleotide sequence ID" value="NZ_BSPC01000015.1"/>
</dbReference>
<reference evidence="2" key="1">
    <citation type="journal article" date="2019" name="Int. J. Syst. Evol. Microbiol.">
        <title>The Global Catalogue of Microorganisms (GCM) 10K type strain sequencing project: providing services to taxonomists for standard genome sequencing and annotation.</title>
        <authorList>
            <consortium name="The Broad Institute Genomics Platform"/>
            <consortium name="The Broad Institute Genome Sequencing Center for Infectious Disease"/>
            <person name="Wu L."/>
            <person name="Ma J."/>
        </authorList>
    </citation>
    <scope>NUCLEOTIDE SEQUENCE [LARGE SCALE GENOMIC DNA]</scope>
    <source>
        <strain evidence="2">NBRC 101365</strain>
    </source>
</reference>
<protein>
    <recommendedName>
        <fullName evidence="3">Addiction module toxin RelE</fullName>
    </recommendedName>
</protein>
<evidence type="ECO:0008006" key="3">
    <source>
        <dbReference type="Google" id="ProtNLM"/>
    </source>
</evidence>
<gene>
    <name evidence="1" type="ORF">GCM10007874_20330</name>
</gene>